<keyword evidence="2" id="KW-0614">Plasmid</keyword>
<evidence type="ECO:0000256" key="1">
    <source>
        <dbReference type="SAM" id="SignalP"/>
    </source>
</evidence>
<keyword evidence="1" id="KW-0732">Signal</keyword>
<geneLocation type="plasmid" evidence="2 3">
    <name>pLLRS-1</name>
</geneLocation>
<dbReference type="Proteomes" id="UP000677898">
    <property type="component" value="Plasmid pLLRS-1"/>
</dbReference>
<keyword evidence="3" id="KW-1185">Reference proteome</keyword>
<sequence>MRVVRSVIRPSRRVSLRRLCAGLGVACAAIAWMGATHAQMQASEAEVKAAFIYNFALFTTWPASTLLAHAPMVLCVAPEHPLQAALSRLAGKSVHGHRLEVRRISDGAVAGCHVVVLDDRAHSPAVRPDPAAPVLSVADGGRVGGPAGASGPMIALSLQDSRVVFDIDAVAARQARLQLSSQLLRLARSVQ</sequence>
<protein>
    <submittedName>
        <fullName evidence="2">DUF4154 domain-containing protein</fullName>
    </submittedName>
</protein>
<dbReference type="RefSeq" id="WP_211905725.1">
    <property type="nucleotide sequence ID" value="NZ_CP046730.1"/>
</dbReference>
<reference evidence="2 3" key="1">
    <citation type="journal article" date="2021" name="Phytopathology">
        <title>Complete genome sequence of Ralstonia syzygii subsp. indonesiensis strain LLRS-1, isolated from wilted tobacco in China.</title>
        <authorList>
            <person name="Lu C.H."/>
            <person name="Li J.Y."/>
            <person name="Mi M.G."/>
            <person name="Lin Z.L."/>
            <person name="Jiang N."/>
            <person name="Gai X."/>
            <person name="Ma J.H."/>
            <person name="Lei L.P."/>
            <person name="Xia Z.Y."/>
        </authorList>
    </citation>
    <scope>NUCLEOTIDE SEQUENCE [LARGE SCALE GENOMIC DNA]</scope>
    <source>
        <strain evidence="2 3">LLRS-1</strain>
    </source>
</reference>
<feature type="chain" id="PRO_5047546004" evidence="1">
    <location>
        <begin position="39"/>
        <end position="191"/>
    </location>
</feature>
<feature type="signal peptide" evidence="1">
    <location>
        <begin position="1"/>
        <end position="38"/>
    </location>
</feature>
<organism evidence="2 3">
    <name type="scientific">Ralstonia syzygii</name>
    <dbReference type="NCBI Taxonomy" id="28097"/>
    <lineage>
        <taxon>Bacteria</taxon>
        <taxon>Pseudomonadati</taxon>
        <taxon>Pseudomonadota</taxon>
        <taxon>Betaproteobacteria</taxon>
        <taxon>Burkholderiales</taxon>
        <taxon>Burkholderiaceae</taxon>
        <taxon>Ralstonia</taxon>
        <taxon>Ralstonia solanacearum species complex</taxon>
    </lineage>
</organism>
<evidence type="ECO:0000313" key="3">
    <source>
        <dbReference type="Proteomes" id="UP000677898"/>
    </source>
</evidence>
<dbReference type="Pfam" id="PF13689">
    <property type="entry name" value="DUF4154"/>
    <property type="match status" value="1"/>
</dbReference>
<accession>A0ABX7ZKZ6</accession>
<gene>
    <name evidence="2" type="ORF">GO998_18535</name>
</gene>
<dbReference type="InterPro" id="IPR025293">
    <property type="entry name" value="YfiR/HmsC-like"/>
</dbReference>
<dbReference type="EMBL" id="CP046730">
    <property type="protein sequence ID" value="QUP55746.1"/>
    <property type="molecule type" value="Genomic_DNA"/>
</dbReference>
<name>A0ABX7ZKZ6_9RALS</name>
<proteinExistence type="predicted"/>
<evidence type="ECO:0000313" key="2">
    <source>
        <dbReference type="EMBL" id="QUP55746.1"/>
    </source>
</evidence>